<dbReference type="OrthoDB" id="9985472at2759"/>
<keyword evidence="4" id="KW-0456">Lyase</keyword>
<keyword evidence="7" id="KW-1185">Reference proteome</keyword>
<dbReference type="Pfam" id="PF04828">
    <property type="entry name" value="GFA"/>
    <property type="match status" value="1"/>
</dbReference>
<dbReference type="Proteomes" id="UP000604046">
    <property type="component" value="Unassembled WGS sequence"/>
</dbReference>
<dbReference type="GO" id="GO:0016846">
    <property type="term" value="F:carbon-sulfur lyase activity"/>
    <property type="evidence" value="ECO:0007669"/>
    <property type="project" value="InterPro"/>
</dbReference>
<keyword evidence="2" id="KW-0479">Metal-binding</keyword>
<gene>
    <name evidence="6" type="ORF">SNAT2548_LOCUS32384</name>
</gene>
<name>A0A812ULX5_9DINO</name>
<dbReference type="AlphaFoldDB" id="A0A812ULX5"/>
<dbReference type="InterPro" id="IPR006913">
    <property type="entry name" value="CENP-V/GFA"/>
</dbReference>
<evidence type="ECO:0000256" key="3">
    <source>
        <dbReference type="ARBA" id="ARBA00022833"/>
    </source>
</evidence>
<comment type="caution">
    <text evidence="6">The sequence shown here is derived from an EMBL/GenBank/DDBJ whole genome shotgun (WGS) entry which is preliminary data.</text>
</comment>
<dbReference type="Gene3D" id="3.90.1590.10">
    <property type="entry name" value="glutathione-dependent formaldehyde- activating enzyme (gfa)"/>
    <property type="match status" value="1"/>
</dbReference>
<dbReference type="PROSITE" id="PS51891">
    <property type="entry name" value="CENP_V_GFA"/>
    <property type="match status" value="1"/>
</dbReference>
<evidence type="ECO:0000256" key="4">
    <source>
        <dbReference type="ARBA" id="ARBA00023239"/>
    </source>
</evidence>
<dbReference type="PANTHER" id="PTHR33337:SF40">
    <property type="entry name" value="CENP-V_GFA DOMAIN-CONTAINING PROTEIN-RELATED"/>
    <property type="match status" value="1"/>
</dbReference>
<evidence type="ECO:0000256" key="1">
    <source>
        <dbReference type="ARBA" id="ARBA00005495"/>
    </source>
</evidence>
<evidence type="ECO:0000259" key="5">
    <source>
        <dbReference type="PROSITE" id="PS51891"/>
    </source>
</evidence>
<dbReference type="GO" id="GO:0046872">
    <property type="term" value="F:metal ion binding"/>
    <property type="evidence" value="ECO:0007669"/>
    <property type="project" value="UniProtKB-KW"/>
</dbReference>
<proteinExistence type="inferred from homology"/>
<keyword evidence="3" id="KW-0862">Zinc</keyword>
<evidence type="ECO:0000313" key="7">
    <source>
        <dbReference type="Proteomes" id="UP000604046"/>
    </source>
</evidence>
<dbReference type="SUPFAM" id="SSF51316">
    <property type="entry name" value="Mss4-like"/>
    <property type="match status" value="1"/>
</dbReference>
<evidence type="ECO:0000256" key="2">
    <source>
        <dbReference type="ARBA" id="ARBA00022723"/>
    </source>
</evidence>
<reference evidence="6" key="1">
    <citation type="submission" date="2021-02" db="EMBL/GenBank/DDBJ databases">
        <authorList>
            <person name="Dougan E. K."/>
            <person name="Rhodes N."/>
            <person name="Thang M."/>
            <person name="Chan C."/>
        </authorList>
    </citation>
    <scope>NUCLEOTIDE SEQUENCE</scope>
</reference>
<comment type="similarity">
    <text evidence="1">Belongs to the Gfa family.</text>
</comment>
<accession>A0A812ULX5</accession>
<evidence type="ECO:0000313" key="6">
    <source>
        <dbReference type="EMBL" id="CAE7569474.1"/>
    </source>
</evidence>
<organism evidence="6 7">
    <name type="scientific">Symbiodinium natans</name>
    <dbReference type="NCBI Taxonomy" id="878477"/>
    <lineage>
        <taxon>Eukaryota</taxon>
        <taxon>Sar</taxon>
        <taxon>Alveolata</taxon>
        <taxon>Dinophyceae</taxon>
        <taxon>Suessiales</taxon>
        <taxon>Symbiodiniaceae</taxon>
        <taxon>Symbiodinium</taxon>
    </lineage>
</organism>
<dbReference type="EMBL" id="CAJNDS010002707">
    <property type="protein sequence ID" value="CAE7569474.1"/>
    <property type="molecule type" value="Genomic_DNA"/>
</dbReference>
<sequence>MASGTLVKGTCGCGSVQFQVNLHEGSPAQILTCNCQSCRRVSGAMQMHWAAFPRADVEFLRRDTLKEFAPTKVAKRRFCGGCGAQVAMDYDEEHTIWISMGLCDEQHFADFLKCRKMELKHTSGHIFWENRSSMLEVLQGEHVPTSEGFGFYVHNCAAPPTEGYQGPYLP</sequence>
<dbReference type="PANTHER" id="PTHR33337">
    <property type="entry name" value="GFA DOMAIN-CONTAINING PROTEIN"/>
    <property type="match status" value="1"/>
</dbReference>
<dbReference type="InterPro" id="IPR011057">
    <property type="entry name" value="Mss4-like_sf"/>
</dbReference>
<protein>
    <recommendedName>
        <fullName evidence="5">CENP-V/GFA domain-containing protein</fullName>
    </recommendedName>
</protein>
<feature type="domain" description="CENP-V/GFA" evidence="5">
    <location>
        <begin position="7"/>
        <end position="129"/>
    </location>
</feature>